<keyword evidence="2" id="KW-1185">Reference proteome</keyword>
<dbReference type="Proteomes" id="UP000479051">
    <property type="component" value="Segment"/>
</dbReference>
<evidence type="ECO:0000313" key="2">
    <source>
        <dbReference type="Proteomes" id="UP000479051"/>
    </source>
</evidence>
<organism evidence="1 2">
    <name type="scientific">Cronobacter phage vB_CsaP_009</name>
    <dbReference type="NCBI Taxonomy" id="2699738"/>
    <lineage>
        <taxon>Viruses</taxon>
        <taxon>Duplodnaviria</taxon>
        <taxon>Heunggongvirae</taxon>
        <taxon>Uroviricota</taxon>
        <taxon>Caudoviricetes</taxon>
        <taxon>Grimontviridae</taxon>
        <taxon>Privateervirus</taxon>
        <taxon>Privateervirus pv009</taxon>
    </lineage>
</organism>
<dbReference type="KEGG" id="vg:55603500"/>
<dbReference type="EMBL" id="LC519601">
    <property type="protein sequence ID" value="BBU72712.1"/>
    <property type="molecule type" value="Genomic_DNA"/>
</dbReference>
<dbReference type="RefSeq" id="YP_009833445.1">
    <property type="nucleotide sequence ID" value="NC_048664.1"/>
</dbReference>
<protein>
    <submittedName>
        <fullName evidence="1">Uncharacterized protein</fullName>
    </submittedName>
</protein>
<reference evidence="1 2" key="1">
    <citation type="submission" date="2020-01" db="EMBL/GenBank/DDBJ databases">
        <title>Isolation, characterization and genomic analysis of a lytic bacteriophage vB_CsaP_009 infecting Cronobacter.</title>
        <authorList>
            <person name="Soleimani-Delfan A."/>
            <person name="Shahin K."/>
            <person name="Barazandeh M."/>
            <person name="Komijani M."/>
        </authorList>
    </citation>
    <scope>NUCLEOTIDE SEQUENCE [LARGE SCALE GENOMIC DNA]</scope>
</reference>
<dbReference type="GeneID" id="55603500"/>
<sequence length="199" mass="21978">MAIQVTNLIFGQSNIQNAIATLSASRKEAQAQTNLLLVSAIVHTHQHGDCTFIEPILKMAKDGGTEQKAMLAFLKKFAPVKVNQEKVGKVINFTVKVAKNKPDVNFLDSDLGRECLSTEFMDFVPEKEETAKKAFIPAVWLNNTLTSTLSKKLEKENASLSQEMRDAINLVLEVARTEALEAEKAEAIKALEAKYTQEA</sequence>
<proteinExistence type="predicted"/>
<accession>A0A679FHY6</accession>
<evidence type="ECO:0000313" key="1">
    <source>
        <dbReference type="EMBL" id="BBU72712.1"/>
    </source>
</evidence>
<name>A0A679FHY6_9CAUD</name>